<reference evidence="3 4" key="1">
    <citation type="submission" date="2020-05" db="EMBL/GenBank/DDBJ databases">
        <title>Genomic Encyclopedia of Type Strains, Phase III (KMG-III): the genomes of soil and plant-associated and newly described type strains.</title>
        <authorList>
            <person name="Whitman W."/>
        </authorList>
    </citation>
    <scope>NUCLEOTIDE SEQUENCE [LARGE SCALE GENOMIC DNA]</scope>
    <source>
        <strain evidence="3 4">KCTC 19046</strain>
    </source>
</reference>
<feature type="region of interest" description="Disordered" evidence="1">
    <location>
        <begin position="1"/>
        <end position="30"/>
    </location>
</feature>
<keyword evidence="2" id="KW-0812">Transmembrane</keyword>
<comment type="caution">
    <text evidence="3">The sequence shown here is derived from an EMBL/GenBank/DDBJ whole genome shotgun (WGS) entry which is preliminary data.</text>
</comment>
<evidence type="ECO:0000256" key="2">
    <source>
        <dbReference type="SAM" id="Phobius"/>
    </source>
</evidence>
<sequence length="148" mass="15469">MASRGDLGSWLTGGSVPTGETGGRDRLGLPASGAGSRAPLGRRVVALCVDWALAEAISFGFFGRDPMVTLAIFAVMNLILVSSVGSTIGHRLLGLQVRRLGVEGPHLVGFGRGTVRTLLLCLVIPPVVWDADGRGMHDRAAGTVIVRR</sequence>
<protein>
    <submittedName>
        <fullName evidence="3">RDD family membrane protein YckC</fullName>
    </submittedName>
</protein>
<evidence type="ECO:0000313" key="4">
    <source>
        <dbReference type="Proteomes" id="UP000757540"/>
    </source>
</evidence>
<dbReference type="PIRSF" id="PIRSF021697">
    <property type="entry name" value="UCP021697"/>
    <property type="match status" value="1"/>
</dbReference>
<accession>A0ABX2A8C0</accession>
<evidence type="ECO:0000256" key="1">
    <source>
        <dbReference type="SAM" id="MobiDB-lite"/>
    </source>
</evidence>
<keyword evidence="4" id="KW-1185">Reference proteome</keyword>
<keyword evidence="2" id="KW-1133">Transmembrane helix</keyword>
<dbReference type="Proteomes" id="UP000757540">
    <property type="component" value="Unassembled WGS sequence"/>
</dbReference>
<name>A0ABX2A8C0_9MICO</name>
<keyword evidence="2" id="KW-0472">Membrane</keyword>
<dbReference type="InterPro" id="IPR016795">
    <property type="entry name" value="UCP021697"/>
</dbReference>
<dbReference type="EMBL" id="JABEZU010000005">
    <property type="protein sequence ID" value="NOV99102.1"/>
    <property type="molecule type" value="Genomic_DNA"/>
</dbReference>
<dbReference type="PANTHER" id="PTHR36115">
    <property type="entry name" value="PROLINE-RICH ANTIGEN HOMOLOG-RELATED"/>
    <property type="match status" value="1"/>
</dbReference>
<feature type="transmembrane region" description="Helical" evidence="2">
    <location>
        <begin position="68"/>
        <end position="89"/>
    </location>
</feature>
<evidence type="ECO:0000313" key="3">
    <source>
        <dbReference type="EMBL" id="NOV99102.1"/>
    </source>
</evidence>
<dbReference type="PANTHER" id="PTHR36115:SF6">
    <property type="entry name" value="PROLINE-RICH ANTIGEN HOMOLOG"/>
    <property type="match status" value="1"/>
</dbReference>
<proteinExistence type="predicted"/>
<dbReference type="RefSeq" id="WP_171785277.1">
    <property type="nucleotide sequence ID" value="NZ_BAAAML010000011.1"/>
</dbReference>
<dbReference type="InterPro" id="IPR051791">
    <property type="entry name" value="Pra-immunoreactive"/>
</dbReference>
<organism evidence="3 4">
    <name type="scientific">Isoptericola halotolerans</name>
    <dbReference type="NCBI Taxonomy" id="300560"/>
    <lineage>
        <taxon>Bacteria</taxon>
        <taxon>Bacillati</taxon>
        <taxon>Actinomycetota</taxon>
        <taxon>Actinomycetes</taxon>
        <taxon>Micrococcales</taxon>
        <taxon>Promicromonosporaceae</taxon>
        <taxon>Isoptericola</taxon>
    </lineage>
</organism>
<gene>
    <name evidence="3" type="ORF">HDG69_003704</name>
</gene>